<name>A0A844XV53_9SPHN</name>
<feature type="domain" description="Glycosyltransferase subfamily 4-like N-terminal" evidence="1">
    <location>
        <begin position="8"/>
        <end position="157"/>
    </location>
</feature>
<protein>
    <submittedName>
        <fullName evidence="2">Glycosyltransferase</fullName>
    </submittedName>
</protein>
<dbReference type="Gene3D" id="3.40.50.2000">
    <property type="entry name" value="Glycogen Phosphorylase B"/>
    <property type="match status" value="2"/>
</dbReference>
<dbReference type="PANTHER" id="PTHR45947:SF3">
    <property type="entry name" value="SULFOQUINOVOSYL TRANSFERASE SQD2"/>
    <property type="match status" value="1"/>
</dbReference>
<organism evidence="2 3">
    <name type="scientific">Qipengyuania gaetbuli</name>
    <dbReference type="NCBI Taxonomy" id="266952"/>
    <lineage>
        <taxon>Bacteria</taxon>
        <taxon>Pseudomonadati</taxon>
        <taxon>Pseudomonadota</taxon>
        <taxon>Alphaproteobacteria</taxon>
        <taxon>Sphingomonadales</taxon>
        <taxon>Erythrobacteraceae</taxon>
        <taxon>Qipengyuania</taxon>
    </lineage>
</organism>
<keyword evidence="3" id="KW-1185">Reference proteome</keyword>
<dbReference type="SUPFAM" id="SSF53756">
    <property type="entry name" value="UDP-Glycosyltransferase/glycogen phosphorylase"/>
    <property type="match status" value="1"/>
</dbReference>
<dbReference type="InterPro" id="IPR050194">
    <property type="entry name" value="Glycosyltransferase_grp1"/>
</dbReference>
<dbReference type="OrthoDB" id="9790710at2"/>
<evidence type="ECO:0000313" key="3">
    <source>
        <dbReference type="Proteomes" id="UP000444185"/>
    </source>
</evidence>
<comment type="caution">
    <text evidence="2">The sequence shown here is derived from an EMBL/GenBank/DDBJ whole genome shotgun (WGS) entry which is preliminary data.</text>
</comment>
<dbReference type="InterPro" id="IPR028098">
    <property type="entry name" value="Glyco_trans_4-like_N"/>
</dbReference>
<dbReference type="EMBL" id="WTYF01000003">
    <property type="protein sequence ID" value="MXO49955.1"/>
    <property type="molecule type" value="Genomic_DNA"/>
</dbReference>
<proteinExistence type="predicted"/>
<keyword evidence="2" id="KW-0808">Transferase</keyword>
<evidence type="ECO:0000259" key="1">
    <source>
        <dbReference type="Pfam" id="PF13579"/>
    </source>
</evidence>
<gene>
    <name evidence="2" type="ORF">GRI42_01400</name>
</gene>
<dbReference type="PANTHER" id="PTHR45947">
    <property type="entry name" value="SULFOQUINOVOSYL TRANSFERASE SQD2"/>
    <property type="match status" value="1"/>
</dbReference>
<dbReference type="Pfam" id="PF13692">
    <property type="entry name" value="Glyco_trans_1_4"/>
    <property type="match status" value="1"/>
</dbReference>
<accession>A0A844XV53</accession>
<dbReference type="AlphaFoldDB" id="A0A844XV53"/>
<dbReference type="GO" id="GO:0016757">
    <property type="term" value="F:glycosyltransferase activity"/>
    <property type="evidence" value="ECO:0007669"/>
    <property type="project" value="UniProtKB-ARBA"/>
</dbReference>
<evidence type="ECO:0000313" key="2">
    <source>
        <dbReference type="EMBL" id="MXO49955.1"/>
    </source>
</evidence>
<dbReference type="Proteomes" id="UP000444185">
    <property type="component" value="Unassembled WGS sequence"/>
</dbReference>
<sequence>MFEAVIGQAQMLRALGAVPVVIGVRDAASEEDRWRFGDAEVLLAEPRGPQALGFAADLDALVAGAGLDLLHLHGLWQYPSHVAGRFARTTGKPLVISPHGMLDPWITSRNAWKKHAARVLWEREAWSSASAFHALTEAEARDIAAETGASRIDIVPNAAPPMSGAQMDKRPPMALYLGRIHPKKNLTALVDAWLQVRDRLPADAVLTVAGWGDDEGIAALESAMPQGGASGIEIVGTAFGSQKAALLDLARFLVLPSQSEGLPMAVLEAWAAGVPTLMSEACHLPEGFAAGAAIDCGTGSDTIAAALLAAFAMPDSEWDAMSLAARNLASGPFSQASVAKRWEAAYAALL</sequence>
<dbReference type="RefSeq" id="WP_160606282.1">
    <property type="nucleotide sequence ID" value="NZ_WTYF01000003.1"/>
</dbReference>
<dbReference type="Pfam" id="PF13579">
    <property type="entry name" value="Glyco_trans_4_4"/>
    <property type="match status" value="1"/>
</dbReference>
<reference evidence="2 3" key="1">
    <citation type="submission" date="2019-12" db="EMBL/GenBank/DDBJ databases">
        <title>Genomic-based taxomic classification of the family Erythrobacteraceae.</title>
        <authorList>
            <person name="Xu L."/>
        </authorList>
    </citation>
    <scope>NUCLEOTIDE SEQUENCE [LARGE SCALE GENOMIC DNA]</scope>
    <source>
        <strain evidence="2 3">DSM 16225</strain>
    </source>
</reference>